<keyword evidence="3" id="KW-0378">Hydrolase</keyword>
<dbReference type="SMART" id="SM00869">
    <property type="entry name" value="Autotransporter"/>
    <property type="match status" value="1"/>
</dbReference>
<dbReference type="EMBL" id="SHMC01000001">
    <property type="protein sequence ID" value="TAA28541.1"/>
    <property type="molecule type" value="Genomic_DNA"/>
</dbReference>
<evidence type="ECO:0000259" key="6">
    <source>
        <dbReference type="PROSITE" id="PS51208"/>
    </source>
</evidence>
<dbReference type="PANTHER" id="PTHR45648:SF22">
    <property type="entry name" value="GDSL LIPASE_ACYLHYDROLASE FAMILY PROTEIN (AFU_ORTHOLOGUE AFUA_4G14700)"/>
    <property type="match status" value="1"/>
</dbReference>
<feature type="active site" evidence="4">
    <location>
        <position position="285"/>
    </location>
</feature>
<keyword evidence="2 5" id="KW-0732">Signal</keyword>
<dbReference type="Gene3D" id="2.40.128.130">
    <property type="entry name" value="Autotransporter beta-domain"/>
    <property type="match status" value="1"/>
</dbReference>
<name>A0A4Q8LGI7_9GAMM</name>
<feature type="chain" id="PRO_5020737275" evidence="5">
    <location>
        <begin position="28"/>
        <end position="611"/>
    </location>
</feature>
<feature type="signal peptide" evidence="5">
    <location>
        <begin position="1"/>
        <end position="27"/>
    </location>
</feature>
<evidence type="ECO:0000256" key="2">
    <source>
        <dbReference type="ARBA" id="ARBA00022729"/>
    </source>
</evidence>
<feature type="domain" description="Autotransporter" evidence="6">
    <location>
        <begin position="337"/>
        <end position="611"/>
    </location>
</feature>
<dbReference type="AlphaFoldDB" id="A0A4Q8LGI7"/>
<dbReference type="GO" id="GO:0016788">
    <property type="term" value="F:hydrolase activity, acting on ester bonds"/>
    <property type="evidence" value="ECO:0007669"/>
    <property type="project" value="InterPro"/>
</dbReference>
<dbReference type="CDD" id="cd01847">
    <property type="entry name" value="Triacylglycerol_lipase_like"/>
    <property type="match status" value="1"/>
</dbReference>
<comment type="caution">
    <text evidence="7">The sequence shown here is derived from an EMBL/GenBank/DDBJ whole genome shotgun (WGS) entry which is preliminary data.</text>
</comment>
<dbReference type="InterPro" id="IPR051058">
    <property type="entry name" value="GDSL_Est/Lipase"/>
</dbReference>
<dbReference type="PROSITE" id="PS51208">
    <property type="entry name" value="AUTOTRANSPORTER"/>
    <property type="match status" value="1"/>
</dbReference>
<dbReference type="Proteomes" id="UP000292627">
    <property type="component" value="Unassembled WGS sequence"/>
</dbReference>
<reference evidence="7 8" key="1">
    <citation type="submission" date="2019-02" db="EMBL/GenBank/DDBJ databases">
        <title>WGS of Pseudoxanthomonas species novum from clinical isolates.</title>
        <authorList>
            <person name="Bernier A.-M."/>
            <person name="Bernard K."/>
            <person name="Vachon A."/>
        </authorList>
    </citation>
    <scope>NUCLEOTIDE SEQUENCE [LARGE SCALE GENOMIC DNA]</scope>
    <source>
        <strain evidence="7 8">NML171200</strain>
    </source>
</reference>
<dbReference type="InterPro" id="IPR005546">
    <property type="entry name" value="Autotransporte_beta"/>
</dbReference>
<comment type="similarity">
    <text evidence="1">Belongs to the 'GDSL' lipolytic enzyme family.</text>
</comment>
<dbReference type="PIRSF" id="PIRSF037375">
    <property type="entry name" value="Autotrns_EstA"/>
    <property type="match status" value="1"/>
</dbReference>
<dbReference type="InterPro" id="IPR036514">
    <property type="entry name" value="SGNH_hydro_sf"/>
</dbReference>
<dbReference type="InterPro" id="IPR017186">
    <property type="entry name" value="Lipase_autotranspt_EstA"/>
</dbReference>
<evidence type="ECO:0000313" key="8">
    <source>
        <dbReference type="Proteomes" id="UP000292627"/>
    </source>
</evidence>
<sequence>MSAPRSLSTLSAAVVVALAAFAVPAQAEQPAYSQTVFFGDSLTDSGHFRPALIQVAGPSAAIVGRFTTNPGLVWGEYVADFYGTNAASDNQGGTNYAVGGARVNATVNTALGPAPSIVSQVNSYLTATGGVADAKALYTVWGGANDLFAAAQAPAQAQAIIGSAVTAQVGVIGRLQAAGAQYVLVPTIPDLGKTPQFLAGGAAASAAGTQLATGYNTALFNGLAASGLRVIPLDTFTLIDEVTSNPTAYGFTNATGTACGAMSSVTCSPLNYVTPTANTDYVFADGVHPSTAAHQLLGQYALSVLEGPRQIAVLPHSASVVGYSRAERVSMHADTTGQAQGWSWWGDLRADRQRQQDGDLYDGTTPAGLFGVDWAQDGWTLGAFAGYGKGKQDFGHSSGKFDQEDTTAGVFAQWAGRGAWVNAQLSYTWLSFDVTRQIQLGTATRKQEGSPDGSNFTAAINAGFDFNQEGRWHTGPVLGLVSQTIKVDGYDENNLSSTALSFPNQKFDSLIGSAGWRASFDISPTWTPYAQATYNREFEDSPAQAWASLQSIPGAMRYAVPGVDFDQDYGVVVVGARGHVAGLNADFGARSTIGQSGANDSGVFVSLGGSF</sequence>
<dbReference type="Gene3D" id="3.40.50.1110">
    <property type="entry name" value="SGNH hydrolase"/>
    <property type="match status" value="1"/>
</dbReference>
<dbReference type="SUPFAM" id="SSF52266">
    <property type="entry name" value="SGNH hydrolase"/>
    <property type="match status" value="1"/>
</dbReference>
<dbReference type="InterPro" id="IPR001087">
    <property type="entry name" value="GDSL"/>
</dbReference>
<evidence type="ECO:0000313" key="7">
    <source>
        <dbReference type="EMBL" id="TAA28541.1"/>
    </source>
</evidence>
<evidence type="ECO:0000256" key="4">
    <source>
        <dbReference type="PIRSR" id="PIRSR037375-1"/>
    </source>
</evidence>
<gene>
    <name evidence="7" type="ORF">EA660_02870</name>
</gene>
<dbReference type="PANTHER" id="PTHR45648">
    <property type="entry name" value="GDSL LIPASE/ACYLHYDROLASE FAMILY PROTEIN (AFU_ORTHOLOGUE AFUA_4G14700)"/>
    <property type="match status" value="1"/>
</dbReference>
<feature type="active site" evidence="4">
    <location>
        <position position="288"/>
    </location>
</feature>
<accession>A0A4Q8LGI7</accession>
<dbReference type="OrthoDB" id="5292073at2"/>
<dbReference type="Pfam" id="PF03797">
    <property type="entry name" value="Autotransporter"/>
    <property type="match status" value="1"/>
</dbReference>
<evidence type="ECO:0000256" key="5">
    <source>
        <dbReference type="SAM" id="SignalP"/>
    </source>
</evidence>
<evidence type="ECO:0000256" key="1">
    <source>
        <dbReference type="ARBA" id="ARBA00008668"/>
    </source>
</evidence>
<dbReference type="InterPro" id="IPR036709">
    <property type="entry name" value="Autotransporte_beta_dom_sf"/>
</dbReference>
<evidence type="ECO:0000256" key="3">
    <source>
        <dbReference type="ARBA" id="ARBA00022801"/>
    </source>
</evidence>
<feature type="active site" description="Nucleophile" evidence="4">
    <location>
        <position position="41"/>
    </location>
</feature>
<dbReference type="SUPFAM" id="SSF103515">
    <property type="entry name" value="Autotransporter"/>
    <property type="match status" value="1"/>
</dbReference>
<dbReference type="Pfam" id="PF00657">
    <property type="entry name" value="Lipase_GDSL"/>
    <property type="match status" value="1"/>
</dbReference>
<organism evidence="7 8">
    <name type="scientific">Pseudoxanthomonas winnipegensis</name>
    <dbReference type="NCBI Taxonomy" id="2480810"/>
    <lineage>
        <taxon>Bacteria</taxon>
        <taxon>Pseudomonadati</taxon>
        <taxon>Pseudomonadota</taxon>
        <taxon>Gammaproteobacteria</taxon>
        <taxon>Lysobacterales</taxon>
        <taxon>Lysobacteraceae</taxon>
        <taxon>Pseudoxanthomonas</taxon>
    </lineage>
</organism>
<proteinExistence type="inferred from homology"/>
<protein>
    <submittedName>
        <fullName evidence="7">Autotransporter domain-containing protein</fullName>
    </submittedName>
</protein>